<gene>
    <name evidence="1" type="ORF">N7G274_000567</name>
</gene>
<comment type="caution">
    <text evidence="1">The sequence shown here is derived from an EMBL/GenBank/DDBJ whole genome shotgun (WGS) entry which is preliminary data.</text>
</comment>
<name>A0ABR4AT69_9LECA</name>
<reference evidence="1 2" key="1">
    <citation type="submission" date="2024-09" db="EMBL/GenBank/DDBJ databases">
        <title>Rethinking Asexuality: The Enigmatic Case of Functional Sexual Genes in Lepraria (Stereocaulaceae).</title>
        <authorList>
            <person name="Doellman M."/>
            <person name="Sun Y."/>
            <person name="Barcenas-Pena A."/>
            <person name="Lumbsch H.T."/>
            <person name="Grewe F."/>
        </authorList>
    </citation>
    <scope>NUCLEOTIDE SEQUENCE [LARGE SCALE GENOMIC DNA]</scope>
    <source>
        <strain evidence="1 2">Mercado 3170</strain>
    </source>
</reference>
<keyword evidence="2" id="KW-1185">Reference proteome</keyword>
<proteinExistence type="predicted"/>
<accession>A0ABR4AT69</accession>
<dbReference type="EMBL" id="JBEFKJ010000001">
    <property type="protein sequence ID" value="KAL2048655.1"/>
    <property type="molecule type" value="Genomic_DNA"/>
</dbReference>
<evidence type="ECO:0000313" key="2">
    <source>
        <dbReference type="Proteomes" id="UP001590950"/>
    </source>
</evidence>
<protein>
    <submittedName>
        <fullName evidence="1">Uncharacterized protein</fullName>
    </submittedName>
</protein>
<dbReference type="Proteomes" id="UP001590950">
    <property type="component" value="Unassembled WGS sequence"/>
</dbReference>
<sequence>MRVAETTDNLNDKSKSWDNQRLIKTDRKTKDLNFAVKQSDPYPPLCYSNVAVPPRSSEDTARYMSNLTAPHTDIFVVTSSAVWLPSSMVNPSTGAPVVLEFLQSTRPSLGPESWRIRASALQHPHYCCCAVCVRMGSAVFLGVVG</sequence>
<evidence type="ECO:0000313" key="1">
    <source>
        <dbReference type="EMBL" id="KAL2048655.1"/>
    </source>
</evidence>
<organism evidence="1 2">
    <name type="scientific">Stereocaulon virgatum</name>
    <dbReference type="NCBI Taxonomy" id="373712"/>
    <lineage>
        <taxon>Eukaryota</taxon>
        <taxon>Fungi</taxon>
        <taxon>Dikarya</taxon>
        <taxon>Ascomycota</taxon>
        <taxon>Pezizomycotina</taxon>
        <taxon>Lecanoromycetes</taxon>
        <taxon>OSLEUM clade</taxon>
        <taxon>Lecanoromycetidae</taxon>
        <taxon>Lecanorales</taxon>
        <taxon>Lecanorineae</taxon>
        <taxon>Stereocaulaceae</taxon>
        <taxon>Stereocaulon</taxon>
    </lineage>
</organism>